<dbReference type="HOGENOM" id="CLU_003468_5_3_7"/>
<evidence type="ECO:0000256" key="5">
    <source>
        <dbReference type="ARBA" id="ARBA00022490"/>
    </source>
</evidence>
<dbReference type="AlphaFoldDB" id="V6DIC4"/>
<dbReference type="GO" id="GO:0046872">
    <property type="term" value="F:metal ion binding"/>
    <property type="evidence" value="ECO:0007669"/>
    <property type="project" value="UniProtKB-KW"/>
</dbReference>
<evidence type="ECO:0000256" key="9">
    <source>
        <dbReference type="ARBA" id="ARBA00022722"/>
    </source>
</evidence>
<dbReference type="CDD" id="cd04453">
    <property type="entry name" value="S1_RNase_E"/>
    <property type="match status" value="1"/>
</dbReference>
<keyword evidence="9" id="KW-0540">Nuclease</keyword>
<dbReference type="GO" id="GO:0016787">
    <property type="term" value="F:hydrolase activity"/>
    <property type="evidence" value="ECO:0007669"/>
    <property type="project" value="UniProtKB-KW"/>
</dbReference>
<keyword evidence="16" id="KW-0175">Coiled coil</keyword>
<evidence type="ECO:0000256" key="3">
    <source>
        <dbReference type="ARBA" id="ARBA00005663"/>
    </source>
</evidence>
<evidence type="ECO:0000256" key="12">
    <source>
        <dbReference type="ARBA" id="ARBA00022759"/>
    </source>
</evidence>
<evidence type="ECO:0000259" key="17">
    <source>
        <dbReference type="SMART" id="SM00316"/>
    </source>
</evidence>
<feature type="coiled-coil region" evidence="16">
    <location>
        <begin position="76"/>
        <end position="103"/>
    </location>
</feature>
<evidence type="ECO:0000256" key="7">
    <source>
        <dbReference type="ARBA" id="ARBA00022555"/>
    </source>
</evidence>
<keyword evidence="12" id="KW-0255">Endonuclease</keyword>
<dbReference type="eggNOG" id="COG1530">
    <property type="taxonomic scope" value="Bacteria"/>
</dbReference>
<evidence type="ECO:0000256" key="10">
    <source>
        <dbReference type="ARBA" id="ARBA00022723"/>
    </source>
</evidence>
<keyword evidence="19" id="KW-1185">Reference proteome</keyword>
<dbReference type="STRING" id="673862.BABL1_gene_337"/>
<dbReference type="Proteomes" id="UP000018769">
    <property type="component" value="Chromosome I"/>
</dbReference>
<dbReference type="NCBIfam" id="TIGR00757">
    <property type="entry name" value="RNaseEG"/>
    <property type="match status" value="1"/>
</dbReference>
<dbReference type="GO" id="GO:0008033">
    <property type="term" value="P:tRNA processing"/>
    <property type="evidence" value="ECO:0007669"/>
    <property type="project" value="UniProtKB-KW"/>
</dbReference>
<dbReference type="EMBL" id="HG793133">
    <property type="protein sequence ID" value="CDK30678.1"/>
    <property type="molecule type" value="Genomic_DNA"/>
</dbReference>
<dbReference type="PANTHER" id="PTHR30001:SF0">
    <property type="entry name" value="RIBONUCLEASE G"/>
    <property type="match status" value="1"/>
</dbReference>
<evidence type="ECO:0000256" key="6">
    <source>
        <dbReference type="ARBA" id="ARBA00022552"/>
    </source>
</evidence>
<dbReference type="RefSeq" id="WP_023792194.1">
    <property type="nucleotide sequence ID" value="NC_023003.1"/>
</dbReference>
<dbReference type="GO" id="GO:0000049">
    <property type="term" value="F:tRNA binding"/>
    <property type="evidence" value="ECO:0007669"/>
    <property type="project" value="UniProtKB-KW"/>
</dbReference>
<name>V6DIC4_9BACT</name>
<feature type="domain" description="S1 motif" evidence="17">
    <location>
        <begin position="36"/>
        <end position="135"/>
    </location>
</feature>
<dbReference type="InterPro" id="IPR004659">
    <property type="entry name" value="RNase_E/G"/>
</dbReference>
<dbReference type="Gene3D" id="2.40.50.140">
    <property type="entry name" value="Nucleic acid-binding proteins"/>
    <property type="match status" value="1"/>
</dbReference>
<dbReference type="Pfam" id="PF10150">
    <property type="entry name" value="RNase_E_G"/>
    <property type="match status" value="1"/>
</dbReference>
<reference evidence="18 19" key="1">
    <citation type="journal article" date="2015" name="Biol. Direct">
        <title>Babela massiliensis, a representative of a widespread bacterial phylum with unusual adaptations to parasitism in amoebae.</title>
        <authorList>
            <person name="Pagnier I."/>
            <person name="Yutin N."/>
            <person name="Croce O."/>
            <person name="Makarova K.S."/>
            <person name="Wolf Y.I."/>
            <person name="Benamar S."/>
            <person name="Raoult D."/>
            <person name="Koonin E.V."/>
            <person name="La Scola B."/>
        </authorList>
    </citation>
    <scope>NUCLEOTIDE SEQUENCE [LARGE SCALE GENOMIC DNA]</scope>
    <source>
        <strain evidence="19">BABL1</strain>
    </source>
</reference>
<dbReference type="Pfam" id="PF00575">
    <property type="entry name" value="S1"/>
    <property type="match status" value="1"/>
</dbReference>
<evidence type="ECO:0000256" key="8">
    <source>
        <dbReference type="ARBA" id="ARBA00022694"/>
    </source>
</evidence>
<proteinExistence type="inferred from homology"/>
<sequence length="505" mass="58777">MKKILINEDTWQTRVAITQDDELQNIYFWSKNIEPLERSFFKGIITKVLPGIQTAFVDIGQERAGFLHISEIDRDLSIKKMELNEHLENIDDEEEQKPEQYQQPDISKILKEGETILVQVSKEPVYEKGAKLTTCFTLPGRFLVLMPNIPRIGISKKIESKDERQRLKEILLNNLPKSMGVIIRTTSEFKNESEILQDLNYLIENWNIIQRKFKEANPKEKIYQDLDLSLQVVRDYLDNDVESVITDNKDAQTRIYKFVKQIAPEYTHKIKYYEGPPSLFEKYNIEKQIEQALEKKVYLKSGGSIVIETTEAMTVVDVNTGRYTGQSNLEETILKTNIEASEEITRQLRLRNIGGLIVIDFIDMSNHANKQKLFRHFEKALKEKDKFQSVLLKISEFGLVQMTRKRSGKTLIQQLTNQCSNCHGLGFTKSIQNESFAILRKIKEELEKRKPGTNILLTLHPSIFHYITNNEYNSILQLEKNYKSKITLISKDLNGIEAYKLEYLK</sequence>
<keyword evidence="8" id="KW-0819">tRNA processing</keyword>
<protein>
    <recommendedName>
        <fullName evidence="4">Ribonuclease G</fullName>
    </recommendedName>
</protein>
<evidence type="ECO:0000256" key="13">
    <source>
        <dbReference type="ARBA" id="ARBA00022801"/>
    </source>
</evidence>
<keyword evidence="13" id="KW-0378">Hydrolase</keyword>
<evidence type="ECO:0000256" key="2">
    <source>
        <dbReference type="ARBA" id="ARBA00004496"/>
    </source>
</evidence>
<evidence type="ECO:0000256" key="11">
    <source>
        <dbReference type="ARBA" id="ARBA00022730"/>
    </source>
</evidence>
<evidence type="ECO:0000256" key="1">
    <source>
        <dbReference type="ARBA" id="ARBA00001946"/>
    </source>
</evidence>
<dbReference type="OrthoDB" id="9804278at2"/>
<keyword evidence="6" id="KW-0698">rRNA processing</keyword>
<dbReference type="GO" id="GO:0006364">
    <property type="term" value="P:rRNA processing"/>
    <property type="evidence" value="ECO:0007669"/>
    <property type="project" value="UniProtKB-KW"/>
</dbReference>
<keyword evidence="11" id="KW-0699">rRNA-binding</keyword>
<dbReference type="GO" id="GO:0004540">
    <property type="term" value="F:RNA nuclease activity"/>
    <property type="evidence" value="ECO:0007669"/>
    <property type="project" value="InterPro"/>
</dbReference>
<keyword evidence="15" id="KW-0694">RNA-binding</keyword>
<evidence type="ECO:0000256" key="15">
    <source>
        <dbReference type="ARBA" id="ARBA00022884"/>
    </source>
</evidence>
<dbReference type="PANTHER" id="PTHR30001">
    <property type="entry name" value="RIBONUCLEASE"/>
    <property type="match status" value="1"/>
</dbReference>
<evidence type="ECO:0000256" key="4">
    <source>
        <dbReference type="ARBA" id="ARBA00017719"/>
    </source>
</evidence>
<keyword evidence="14" id="KW-0460">Magnesium</keyword>
<accession>V6DIC4</accession>
<evidence type="ECO:0000256" key="14">
    <source>
        <dbReference type="ARBA" id="ARBA00022842"/>
    </source>
</evidence>
<dbReference type="InterPro" id="IPR048583">
    <property type="entry name" value="RNase_E_G_thioredoxin-like"/>
</dbReference>
<gene>
    <name evidence="18" type="primary">rng</name>
    <name evidence="18" type="ORF">BABL1_gene_337</name>
</gene>
<dbReference type="Pfam" id="PF20833">
    <property type="entry name" value="RNase_E_G_Thio"/>
    <property type="match status" value="1"/>
</dbReference>
<dbReference type="PATRIC" id="fig|673862.3.peg.565"/>
<keyword evidence="5" id="KW-0963">Cytoplasm</keyword>
<dbReference type="KEGG" id="dpb:BABL1_gene_337"/>
<dbReference type="SUPFAM" id="SSF50249">
    <property type="entry name" value="Nucleic acid-binding proteins"/>
    <property type="match status" value="1"/>
</dbReference>
<dbReference type="SMART" id="SM00316">
    <property type="entry name" value="S1"/>
    <property type="match status" value="1"/>
</dbReference>
<comment type="similarity">
    <text evidence="3">Belongs to the RNase E/G family. RNase G subfamily.</text>
</comment>
<evidence type="ECO:0000313" key="19">
    <source>
        <dbReference type="Proteomes" id="UP000018769"/>
    </source>
</evidence>
<dbReference type="InterPro" id="IPR003029">
    <property type="entry name" value="S1_domain"/>
</dbReference>
<dbReference type="GO" id="GO:0004519">
    <property type="term" value="F:endonuclease activity"/>
    <property type="evidence" value="ECO:0007669"/>
    <property type="project" value="UniProtKB-KW"/>
</dbReference>
<comment type="subcellular location">
    <subcellularLocation>
        <location evidence="2">Cytoplasm</location>
    </subcellularLocation>
</comment>
<dbReference type="GO" id="GO:0019843">
    <property type="term" value="F:rRNA binding"/>
    <property type="evidence" value="ECO:0007669"/>
    <property type="project" value="UniProtKB-KW"/>
</dbReference>
<keyword evidence="7" id="KW-0820">tRNA-binding</keyword>
<dbReference type="InterPro" id="IPR019307">
    <property type="entry name" value="RNA-bd_AU-1/RNase_E/G"/>
</dbReference>
<evidence type="ECO:0000256" key="16">
    <source>
        <dbReference type="SAM" id="Coils"/>
    </source>
</evidence>
<dbReference type="Gene3D" id="3.40.1260.20">
    <property type="entry name" value="Ribonuclease E, catalytic domain"/>
    <property type="match status" value="1"/>
</dbReference>
<dbReference type="InterPro" id="IPR012340">
    <property type="entry name" value="NA-bd_OB-fold"/>
</dbReference>
<keyword evidence="10" id="KW-0479">Metal-binding</keyword>
<dbReference type="GO" id="GO:0005737">
    <property type="term" value="C:cytoplasm"/>
    <property type="evidence" value="ECO:0007669"/>
    <property type="project" value="UniProtKB-SubCell"/>
</dbReference>
<comment type="cofactor">
    <cofactor evidence="1">
        <name>Mg(2+)</name>
        <dbReference type="ChEBI" id="CHEBI:18420"/>
    </cofactor>
</comment>
<evidence type="ECO:0000313" key="18">
    <source>
        <dbReference type="EMBL" id="CDK30678.1"/>
    </source>
</evidence>
<organism evidence="18 19">
    <name type="scientific">Candidatus Babela massiliensis</name>
    <dbReference type="NCBI Taxonomy" id="673862"/>
    <lineage>
        <taxon>Bacteria</taxon>
        <taxon>Candidatus Babelota</taxon>
        <taxon>Candidatus Babeliae</taxon>
        <taxon>Candidatus Babeliales</taxon>
        <taxon>Candidatus Babeliaceae</taxon>
        <taxon>Candidatus Babela</taxon>
    </lineage>
</organism>